<keyword evidence="1" id="KW-1133">Transmembrane helix</keyword>
<accession>A0A9X3HJA6</accession>
<keyword evidence="1" id="KW-0812">Transmembrane</keyword>
<sequence>MLDIVMGLACERNGSDCGYATEHLFPVIPALSQNPASPSHWVEKVFSPRRRTPAGCRVKPGMTRRRALAQRAKLDGGWMVNNMAPTIRELAIKPETTLWTVRRLQPQISDCSQTLSNHRHAVKDYFPIFMIFILLAGFAPSSVTYYTQRQAVSTRGESSW</sequence>
<organism evidence="2 3">
    <name type="scientific">Agrobacterium leguminum</name>
    <dbReference type="NCBI Taxonomy" id="2792015"/>
    <lineage>
        <taxon>Bacteria</taxon>
        <taxon>Pseudomonadati</taxon>
        <taxon>Pseudomonadota</taxon>
        <taxon>Alphaproteobacteria</taxon>
        <taxon>Hyphomicrobiales</taxon>
        <taxon>Rhizobiaceae</taxon>
        <taxon>Rhizobium/Agrobacterium group</taxon>
        <taxon>Agrobacterium</taxon>
    </lineage>
</organism>
<protein>
    <submittedName>
        <fullName evidence="2">Uncharacterized protein</fullName>
    </submittedName>
</protein>
<name>A0A9X3HJA6_9HYPH</name>
<reference evidence="2" key="1">
    <citation type="submission" date="2022-12" db="EMBL/GenBank/DDBJ databases">
        <title>Draft genome sequences of 22 rhizogenic Agrobacterium biovar 1 strains, the causative agent of hairy root disease.</title>
        <authorList>
            <person name="Kim N."/>
            <person name="Vargas P."/>
            <person name="Rediers H."/>
        </authorList>
    </citation>
    <scope>NUCLEOTIDE SEQUENCE</scope>
    <source>
        <strain evidence="2">ST07.17.026</strain>
    </source>
</reference>
<evidence type="ECO:0000313" key="3">
    <source>
        <dbReference type="Proteomes" id="UP001151309"/>
    </source>
</evidence>
<dbReference type="Proteomes" id="UP001151309">
    <property type="component" value="Unassembled WGS sequence"/>
</dbReference>
<evidence type="ECO:0000256" key="1">
    <source>
        <dbReference type="SAM" id="Phobius"/>
    </source>
</evidence>
<dbReference type="RefSeq" id="WP_269830670.1">
    <property type="nucleotide sequence ID" value="NZ_JAPZLT010000002.1"/>
</dbReference>
<keyword evidence="1" id="KW-0472">Membrane</keyword>
<keyword evidence="3" id="KW-1185">Reference proteome</keyword>
<dbReference type="EMBL" id="JAPZLT010000002">
    <property type="protein sequence ID" value="MCZ7908482.1"/>
    <property type="molecule type" value="Genomic_DNA"/>
</dbReference>
<gene>
    <name evidence="2" type="ORF">O9X94_04105</name>
</gene>
<comment type="caution">
    <text evidence="2">The sequence shown here is derived from an EMBL/GenBank/DDBJ whole genome shotgun (WGS) entry which is preliminary data.</text>
</comment>
<proteinExistence type="predicted"/>
<evidence type="ECO:0000313" key="2">
    <source>
        <dbReference type="EMBL" id="MCZ7908482.1"/>
    </source>
</evidence>
<feature type="transmembrane region" description="Helical" evidence="1">
    <location>
        <begin position="125"/>
        <end position="146"/>
    </location>
</feature>
<dbReference type="AlphaFoldDB" id="A0A9X3HJA6"/>